<dbReference type="PROSITE" id="PS01126">
    <property type="entry name" value="EF_TS_1"/>
    <property type="match status" value="1"/>
</dbReference>
<dbReference type="InterPro" id="IPR009060">
    <property type="entry name" value="UBA-like_sf"/>
</dbReference>
<dbReference type="Gene3D" id="1.10.8.10">
    <property type="entry name" value="DNA helicase RuvA subunit, C-terminal domain"/>
    <property type="match status" value="1"/>
</dbReference>
<keyword evidence="4 6" id="KW-0648">Protein biosynthesis</keyword>
<dbReference type="EMBL" id="LOED01000004">
    <property type="protein sequence ID" value="KXG78126.1"/>
    <property type="molecule type" value="Genomic_DNA"/>
</dbReference>
<dbReference type="FunCoup" id="A0A140LC51">
    <property type="interactions" value="418"/>
</dbReference>
<dbReference type="NCBIfam" id="TIGR00116">
    <property type="entry name" value="tsf"/>
    <property type="match status" value="2"/>
</dbReference>
<organism evidence="10 11">
    <name type="scientific">Fervidicola ferrireducens</name>
    <dbReference type="NCBI Taxonomy" id="520764"/>
    <lineage>
        <taxon>Bacteria</taxon>
        <taxon>Bacillati</taxon>
        <taxon>Bacillota</taxon>
        <taxon>Clostridia</taxon>
        <taxon>Thermosediminibacterales</taxon>
        <taxon>Thermosediminibacteraceae</taxon>
        <taxon>Fervidicola</taxon>
    </lineage>
</organism>
<dbReference type="Gene3D" id="3.30.479.20">
    <property type="entry name" value="Elongation factor Ts, dimerisation domain"/>
    <property type="match status" value="1"/>
</dbReference>
<dbReference type="GO" id="GO:0005737">
    <property type="term" value="C:cytoplasm"/>
    <property type="evidence" value="ECO:0007669"/>
    <property type="project" value="UniProtKB-SubCell"/>
</dbReference>
<dbReference type="HAMAP" id="MF_00050">
    <property type="entry name" value="EF_Ts"/>
    <property type="match status" value="1"/>
</dbReference>
<dbReference type="PROSITE" id="PS01127">
    <property type="entry name" value="EF_TS_2"/>
    <property type="match status" value="1"/>
</dbReference>
<evidence type="ECO:0000313" key="11">
    <source>
        <dbReference type="Proteomes" id="UP000070427"/>
    </source>
</evidence>
<dbReference type="PANTHER" id="PTHR11741:SF0">
    <property type="entry name" value="ELONGATION FACTOR TS, MITOCHONDRIAL"/>
    <property type="match status" value="1"/>
</dbReference>
<dbReference type="Gene3D" id="1.10.286.20">
    <property type="match status" value="1"/>
</dbReference>
<accession>A0A140LC51</accession>
<dbReference type="CDD" id="cd14275">
    <property type="entry name" value="UBA_EF-Ts"/>
    <property type="match status" value="1"/>
</dbReference>
<evidence type="ECO:0000259" key="9">
    <source>
        <dbReference type="Pfam" id="PF00889"/>
    </source>
</evidence>
<dbReference type="Proteomes" id="UP000070427">
    <property type="component" value="Unassembled WGS sequence"/>
</dbReference>
<keyword evidence="6" id="KW-0963">Cytoplasm</keyword>
<dbReference type="FunFam" id="1.10.8.10:FF:000001">
    <property type="entry name" value="Elongation factor Ts"/>
    <property type="match status" value="1"/>
</dbReference>
<evidence type="ECO:0000256" key="4">
    <source>
        <dbReference type="ARBA" id="ARBA00022917"/>
    </source>
</evidence>
<gene>
    <name evidence="10" type="primary">tsf_1</name>
    <name evidence="6" type="synonym">tsf</name>
    <name evidence="10" type="ORF">AN618_05180</name>
</gene>
<evidence type="ECO:0000256" key="8">
    <source>
        <dbReference type="RuleBase" id="RU000643"/>
    </source>
</evidence>
<protein>
    <recommendedName>
        <fullName evidence="2 6">Elongation factor Ts</fullName>
        <shortName evidence="6">EF-Ts</shortName>
    </recommendedName>
</protein>
<evidence type="ECO:0000256" key="1">
    <source>
        <dbReference type="ARBA" id="ARBA00005532"/>
    </source>
</evidence>
<comment type="subcellular location">
    <subcellularLocation>
        <location evidence="6 8">Cytoplasm</location>
    </subcellularLocation>
</comment>
<evidence type="ECO:0000313" key="10">
    <source>
        <dbReference type="EMBL" id="KXG78126.1"/>
    </source>
</evidence>
<dbReference type="InterPro" id="IPR001816">
    <property type="entry name" value="Transl_elong_EFTs/EF1B"/>
</dbReference>
<evidence type="ECO:0000256" key="6">
    <source>
        <dbReference type="HAMAP-Rule" id="MF_00050"/>
    </source>
</evidence>
<dbReference type="STRING" id="520764.AN618_05180"/>
<evidence type="ECO:0000256" key="2">
    <source>
        <dbReference type="ARBA" id="ARBA00016956"/>
    </source>
</evidence>
<dbReference type="InterPro" id="IPR014039">
    <property type="entry name" value="Transl_elong_EFTs/EF1B_dimer"/>
</dbReference>
<dbReference type="GO" id="GO:0003746">
    <property type="term" value="F:translation elongation factor activity"/>
    <property type="evidence" value="ECO:0007669"/>
    <property type="project" value="UniProtKB-UniRule"/>
</dbReference>
<keyword evidence="3 6" id="KW-0251">Elongation factor</keyword>
<proteinExistence type="inferred from homology"/>
<feature type="domain" description="Translation elongation factor EFTs/EF1B dimerisation" evidence="9">
    <location>
        <begin position="32"/>
        <end position="196"/>
    </location>
</feature>
<dbReference type="FunFam" id="1.10.286.20:FF:000001">
    <property type="entry name" value="Elongation factor Ts"/>
    <property type="match status" value="1"/>
</dbReference>
<dbReference type="InterPro" id="IPR018101">
    <property type="entry name" value="Transl_elong_Ts_CS"/>
</dbReference>
<keyword evidence="11" id="KW-1185">Reference proteome</keyword>
<comment type="function">
    <text evidence="5 6 7">Associates with the EF-Tu.GDP complex and induces the exchange of GDP to GTP. It remains bound to the aminoacyl-tRNA.EF-Tu.GTP complex up to the GTP hydrolysis stage on the ribosome.</text>
</comment>
<evidence type="ECO:0000256" key="3">
    <source>
        <dbReference type="ARBA" id="ARBA00022768"/>
    </source>
</evidence>
<feature type="region of interest" description="Involved in Mg(2+) ion dislocation from EF-Tu" evidence="6">
    <location>
        <begin position="80"/>
        <end position="83"/>
    </location>
</feature>
<comment type="similarity">
    <text evidence="1 6 7">Belongs to the EF-Ts family.</text>
</comment>
<sequence length="204" mass="22839">MISSEQVRELRERTGAGVMDCKKALMEAGGDIEKAIVILREKGLAKAAKKVGRTTAEGIIDAYIHGEGRIGVLVEVNCETDFVARNEEFRSLVKDIAMQIAASNPKYISRNDVPQEVLEREKEILKAQAINEGKPAHIVDKIVEGRLEKFFEENCLLEQPFIKDPDKKVSELIMEKIALLGENITVTRFARFERGETAPKTNQD</sequence>
<reference evidence="10 11" key="1">
    <citation type="submission" date="2015-12" db="EMBL/GenBank/DDBJ databases">
        <title>Draft genome sequnece of Fervidicola ferrireducens strain Y170.</title>
        <authorList>
            <person name="Patel B.K."/>
        </authorList>
    </citation>
    <scope>NUCLEOTIDE SEQUENCE [LARGE SCALE GENOMIC DNA]</scope>
    <source>
        <strain evidence="10 11">Y170</strain>
    </source>
</reference>
<dbReference type="SUPFAM" id="SSF54713">
    <property type="entry name" value="Elongation factor Ts (EF-Ts), dimerisation domain"/>
    <property type="match status" value="1"/>
</dbReference>
<evidence type="ECO:0000256" key="7">
    <source>
        <dbReference type="RuleBase" id="RU000642"/>
    </source>
</evidence>
<comment type="caution">
    <text evidence="10">The sequence shown here is derived from an EMBL/GenBank/DDBJ whole genome shotgun (WGS) entry which is preliminary data.</text>
</comment>
<dbReference type="PATRIC" id="fig|520764.3.peg.547"/>
<dbReference type="OrthoDB" id="9808348at2"/>
<dbReference type="Pfam" id="PF00889">
    <property type="entry name" value="EF_TS"/>
    <property type="match status" value="1"/>
</dbReference>
<name>A0A140LC51_9FIRM</name>
<dbReference type="PANTHER" id="PTHR11741">
    <property type="entry name" value="ELONGATION FACTOR TS"/>
    <property type="match status" value="1"/>
</dbReference>
<dbReference type="InParanoid" id="A0A140LC51"/>
<dbReference type="InterPro" id="IPR036402">
    <property type="entry name" value="EF-Ts_dimer_sf"/>
</dbReference>
<dbReference type="AlphaFoldDB" id="A0A140LC51"/>
<evidence type="ECO:0000256" key="5">
    <source>
        <dbReference type="ARBA" id="ARBA00025453"/>
    </source>
</evidence>
<dbReference type="SUPFAM" id="SSF46934">
    <property type="entry name" value="UBA-like"/>
    <property type="match status" value="1"/>
</dbReference>
<dbReference type="RefSeq" id="WP_066351694.1">
    <property type="nucleotide sequence ID" value="NZ_LOED01000004.1"/>
</dbReference>